<evidence type="ECO:0000313" key="1">
    <source>
        <dbReference type="EMBL" id="QDZ40406.1"/>
    </source>
</evidence>
<dbReference type="AlphaFoldDB" id="A0A5B8NNB3"/>
<organism evidence="1 2">
    <name type="scientific">Euhalothece natronophila Z-M001</name>
    <dbReference type="NCBI Taxonomy" id="522448"/>
    <lineage>
        <taxon>Bacteria</taxon>
        <taxon>Bacillati</taxon>
        <taxon>Cyanobacteriota</taxon>
        <taxon>Cyanophyceae</taxon>
        <taxon>Oscillatoriophycideae</taxon>
        <taxon>Chroococcales</taxon>
        <taxon>Halothecacae</taxon>
        <taxon>Halothece cluster</taxon>
        <taxon>Euhalothece</taxon>
    </lineage>
</organism>
<dbReference type="PANTHER" id="PTHR33293:SF1">
    <property type="entry name" value="INSERTION ELEMENT IS1 1 PROTEIN INSB-RELATED"/>
    <property type="match status" value="1"/>
</dbReference>
<name>A0A5B8NNB3_9CHRO</name>
<dbReference type="InterPro" id="IPR051354">
    <property type="entry name" value="Transposase_27_IS1"/>
</dbReference>
<dbReference type="PANTHER" id="PTHR33293">
    <property type="entry name" value="INSERTION ELEMENT IS1 1 PROTEIN INSB-RELATED"/>
    <property type="match status" value="1"/>
</dbReference>
<keyword evidence="2" id="KW-1185">Reference proteome</keyword>
<reference evidence="1" key="1">
    <citation type="submission" date="2019-08" db="EMBL/GenBank/DDBJ databases">
        <title>Carotenoids and Carotenoid Binding Proteins in the Halophilic Cyanobacterium Euhalothece sp. ZM00.</title>
        <authorList>
            <person name="Cho S.M."/>
            <person name="Song J.Y."/>
            <person name="Park Y.-I."/>
        </authorList>
    </citation>
    <scope>NUCLEOTIDE SEQUENCE [LARGE SCALE GENOMIC DNA]</scope>
    <source>
        <strain evidence="1">Z-M001</strain>
    </source>
</reference>
<dbReference type="OrthoDB" id="528683at2"/>
<gene>
    <name evidence="1" type="ORF">FRE64_10830</name>
</gene>
<accession>A0A5B8NNB3</accession>
<evidence type="ECO:0008006" key="3">
    <source>
        <dbReference type="Google" id="ProtNLM"/>
    </source>
</evidence>
<dbReference type="Proteomes" id="UP000318453">
    <property type="component" value="Chromosome"/>
</dbReference>
<sequence>MNCPKCHSSRFVKNGHTHYGKQRFRCQVCGRQFVPNPSRQLISQETRDLIDQLLKERLSLAAIARVAEVWERWLQDYVNQKYYLTPKTDHYYAGLPILHPDDNQTFVA</sequence>
<evidence type="ECO:0000313" key="2">
    <source>
        <dbReference type="Proteomes" id="UP000318453"/>
    </source>
</evidence>
<protein>
    <recommendedName>
        <fullName evidence="3">IS1 family transposase</fullName>
    </recommendedName>
</protein>
<dbReference type="EMBL" id="CP042326">
    <property type="protein sequence ID" value="QDZ40406.1"/>
    <property type="molecule type" value="Genomic_DNA"/>
</dbReference>
<proteinExistence type="predicted"/>
<dbReference type="RefSeq" id="WP_146296127.1">
    <property type="nucleotide sequence ID" value="NZ_CP042326.1"/>
</dbReference>
<dbReference type="KEGG" id="enn:FRE64_10830"/>